<dbReference type="AlphaFoldDB" id="A0A9N9KEC5"/>
<protein>
    <submittedName>
        <fullName evidence="1">2522_t:CDS:1</fullName>
    </submittedName>
</protein>
<evidence type="ECO:0000313" key="2">
    <source>
        <dbReference type="Proteomes" id="UP000789405"/>
    </source>
</evidence>
<sequence length="49" mass="5675">NQFTLSLMLKAENVSDEIEIIDKISKEELANYLEGKILTSKKYKLLFDP</sequence>
<name>A0A9N9KEC5_9GLOM</name>
<proteinExistence type="predicted"/>
<accession>A0A9N9KEC5</accession>
<dbReference type="EMBL" id="CAJVPY010067479">
    <property type="protein sequence ID" value="CAG8826049.1"/>
    <property type="molecule type" value="Genomic_DNA"/>
</dbReference>
<feature type="non-terminal residue" evidence="1">
    <location>
        <position position="1"/>
    </location>
</feature>
<keyword evidence="2" id="KW-1185">Reference proteome</keyword>
<evidence type="ECO:0000313" key="1">
    <source>
        <dbReference type="EMBL" id="CAG8826049.1"/>
    </source>
</evidence>
<feature type="non-terminal residue" evidence="1">
    <location>
        <position position="49"/>
    </location>
</feature>
<dbReference type="Proteomes" id="UP000789405">
    <property type="component" value="Unassembled WGS sequence"/>
</dbReference>
<reference evidence="1" key="1">
    <citation type="submission" date="2021-06" db="EMBL/GenBank/DDBJ databases">
        <authorList>
            <person name="Kallberg Y."/>
            <person name="Tangrot J."/>
            <person name="Rosling A."/>
        </authorList>
    </citation>
    <scope>NUCLEOTIDE SEQUENCE</scope>
    <source>
        <strain evidence="1">MA453B</strain>
    </source>
</reference>
<gene>
    <name evidence="1" type="ORF">DERYTH_LOCUS28019</name>
</gene>
<organism evidence="1 2">
    <name type="scientific">Dentiscutata erythropus</name>
    <dbReference type="NCBI Taxonomy" id="1348616"/>
    <lineage>
        <taxon>Eukaryota</taxon>
        <taxon>Fungi</taxon>
        <taxon>Fungi incertae sedis</taxon>
        <taxon>Mucoromycota</taxon>
        <taxon>Glomeromycotina</taxon>
        <taxon>Glomeromycetes</taxon>
        <taxon>Diversisporales</taxon>
        <taxon>Gigasporaceae</taxon>
        <taxon>Dentiscutata</taxon>
    </lineage>
</organism>
<comment type="caution">
    <text evidence="1">The sequence shown here is derived from an EMBL/GenBank/DDBJ whole genome shotgun (WGS) entry which is preliminary data.</text>
</comment>